<dbReference type="InterPro" id="IPR005801">
    <property type="entry name" value="ADC_synthase"/>
</dbReference>
<reference evidence="18 19" key="1">
    <citation type="submission" date="2020-08" db="EMBL/GenBank/DDBJ databases">
        <title>Genomic Encyclopedia of Type Strains, Phase IV (KMG-IV): sequencing the most valuable type-strain genomes for metagenomic binning, comparative biology and taxonomic classification.</title>
        <authorList>
            <person name="Goeker M."/>
        </authorList>
    </citation>
    <scope>NUCLEOTIDE SEQUENCE [LARGE SCALE GENOMIC DNA]</scope>
    <source>
        <strain evidence="18 19">DSM 2461</strain>
    </source>
</reference>
<dbReference type="GO" id="GO:0000162">
    <property type="term" value="P:L-tryptophan biosynthetic process"/>
    <property type="evidence" value="ECO:0007669"/>
    <property type="project" value="UniProtKB-UniPathway"/>
</dbReference>
<dbReference type="UniPathway" id="UPA00035">
    <property type="reaction ID" value="UER00040"/>
</dbReference>
<dbReference type="PANTHER" id="PTHR11236">
    <property type="entry name" value="AMINOBENZOATE/ANTHRANILATE SYNTHASE"/>
    <property type="match status" value="1"/>
</dbReference>
<evidence type="ECO:0000256" key="10">
    <source>
        <dbReference type="ARBA" id="ARBA00022842"/>
    </source>
</evidence>
<evidence type="ECO:0000256" key="8">
    <source>
        <dbReference type="ARBA" id="ARBA00022723"/>
    </source>
</evidence>
<keyword evidence="19" id="KW-1185">Reference proteome</keyword>
<proteinExistence type="inferred from homology"/>
<evidence type="ECO:0000256" key="7">
    <source>
        <dbReference type="ARBA" id="ARBA00022605"/>
    </source>
</evidence>
<evidence type="ECO:0000256" key="6">
    <source>
        <dbReference type="ARBA" id="ARBA00020653"/>
    </source>
</evidence>
<dbReference type="SUPFAM" id="SSF56322">
    <property type="entry name" value="ADC synthase"/>
    <property type="match status" value="1"/>
</dbReference>
<keyword evidence="9 15" id="KW-0822">Tryptophan biosynthesis</keyword>
<evidence type="ECO:0000313" key="18">
    <source>
        <dbReference type="EMBL" id="MBB6481917.1"/>
    </source>
</evidence>
<dbReference type="GO" id="GO:0004049">
    <property type="term" value="F:anthranilate synthase activity"/>
    <property type="evidence" value="ECO:0007669"/>
    <property type="project" value="UniProtKB-EC"/>
</dbReference>
<dbReference type="InterPro" id="IPR019999">
    <property type="entry name" value="Anth_synth_I-like"/>
</dbReference>
<feature type="domain" description="Anthranilate synthase component I N-terminal" evidence="17">
    <location>
        <begin position="18"/>
        <end position="154"/>
    </location>
</feature>
<dbReference type="GO" id="GO:0046872">
    <property type="term" value="F:metal ion binding"/>
    <property type="evidence" value="ECO:0007669"/>
    <property type="project" value="UniProtKB-KW"/>
</dbReference>
<keyword evidence="11 15" id="KW-0057">Aromatic amino acid biosynthesis</keyword>
<evidence type="ECO:0000313" key="19">
    <source>
        <dbReference type="Proteomes" id="UP000587760"/>
    </source>
</evidence>
<organism evidence="18 19">
    <name type="scientific">Spirochaeta isovalerica</name>
    <dbReference type="NCBI Taxonomy" id="150"/>
    <lineage>
        <taxon>Bacteria</taxon>
        <taxon>Pseudomonadati</taxon>
        <taxon>Spirochaetota</taxon>
        <taxon>Spirochaetia</taxon>
        <taxon>Spirochaetales</taxon>
        <taxon>Spirochaetaceae</taxon>
        <taxon>Spirochaeta</taxon>
    </lineage>
</organism>
<evidence type="ECO:0000256" key="1">
    <source>
        <dbReference type="ARBA" id="ARBA00001946"/>
    </source>
</evidence>
<keyword evidence="12 15" id="KW-0456">Lyase</keyword>
<dbReference type="PANTHER" id="PTHR11236:SF48">
    <property type="entry name" value="ISOCHORISMATE SYNTHASE MENF"/>
    <property type="match status" value="1"/>
</dbReference>
<dbReference type="EC" id="4.1.3.27" evidence="5 15"/>
<comment type="cofactor">
    <cofactor evidence="1 15">
        <name>Mg(2+)</name>
        <dbReference type="ChEBI" id="CHEBI:18420"/>
    </cofactor>
</comment>
<dbReference type="Gene3D" id="3.60.120.10">
    <property type="entry name" value="Anthranilate synthase"/>
    <property type="match status" value="1"/>
</dbReference>
<dbReference type="InterPro" id="IPR005256">
    <property type="entry name" value="Anth_synth_I_PabB"/>
</dbReference>
<comment type="function">
    <text evidence="13 15">Part of a heterotetrameric complex that catalyzes the two-step biosynthesis of anthranilate, an intermediate in the biosynthesis of L-tryptophan. In the first step, the glutamine-binding beta subunit (TrpG) of anthranilate synthase (AS) provides the glutamine amidotransferase activity which generates ammonia as a substrate that, along with chorismate, is used in the second step, catalyzed by the large alpha subunit of AS (TrpE) to produce anthranilate. In the absence of TrpG, TrpE can synthesize anthranilate directly from chorismate and high concentrations of ammonia.</text>
</comment>
<evidence type="ECO:0000256" key="5">
    <source>
        <dbReference type="ARBA" id="ARBA00012266"/>
    </source>
</evidence>
<name>A0A841RFC1_9SPIO</name>
<sequence length="468" mass="52509">MPEKRMDTIIRTLPGERFTPFALADKLNARIILESAAFSRGRSRYSILMVHEAFRVSQEGDDIYITEKGSRKRVRSGARDILDVLAYFSNQHSIPSAGMPFPAGGIGFLSYEFSRKCDTINFSEKADPLNLPDAMFLFGHIFIVFDHFTDVIYLIGLNYKEQEIDLEEAVDETERKINDLNFNYLAPHDRDYSAELIFSDQEKDAFLKGVVRIKEEIIKGNLLQGVVSRRLRVKTKLPALEAYRKLRSTNPSPYLFYIDFDDFQLFGSSPEVHVKVNDGRALLRPIAGTRRRGANAKEDKALEEELLADPKEGAEHLMLVDLGRNDLGRICRSGSVEMTEFRSIEKYSHVIHIVSQVEGDLDEGKSAADAVRATFPAGTVSGAPKIQAIETIDKLEIYPRKFYAGLIGIMEPEGNMDSCITIRSALKKGDSIYMQAGAGIVYDSTPERELEETGEKLRAMATALGVEV</sequence>
<comment type="subunit">
    <text evidence="4 15">Heterotetramer consisting of two non-identical subunits: a beta subunit (TrpG) and a large alpha subunit (TrpE).</text>
</comment>
<dbReference type="InterPro" id="IPR006805">
    <property type="entry name" value="Anth_synth_I_N"/>
</dbReference>
<accession>A0A841RFC1</accession>
<dbReference type="Pfam" id="PF00425">
    <property type="entry name" value="Chorismate_bind"/>
    <property type="match status" value="1"/>
</dbReference>
<keyword evidence="8 15" id="KW-0479">Metal-binding</keyword>
<evidence type="ECO:0000256" key="15">
    <source>
        <dbReference type="RuleBase" id="RU364045"/>
    </source>
</evidence>
<dbReference type="AlphaFoldDB" id="A0A841RFC1"/>
<evidence type="ECO:0000259" key="16">
    <source>
        <dbReference type="Pfam" id="PF00425"/>
    </source>
</evidence>
<dbReference type="RefSeq" id="WP_184748150.1">
    <property type="nucleotide sequence ID" value="NZ_JACHGJ010000008.1"/>
</dbReference>
<comment type="similarity">
    <text evidence="3 15">Belongs to the anthranilate synthase component I family.</text>
</comment>
<keyword evidence="10 15" id="KW-0460">Magnesium</keyword>
<comment type="pathway">
    <text evidence="2 15">Amino-acid biosynthesis; L-tryptophan biosynthesis; L-tryptophan from chorismate: step 1/5.</text>
</comment>
<gene>
    <name evidence="15" type="primary">trpE</name>
    <name evidence="18" type="ORF">HNR50_003598</name>
</gene>
<evidence type="ECO:0000256" key="9">
    <source>
        <dbReference type="ARBA" id="ARBA00022822"/>
    </source>
</evidence>
<evidence type="ECO:0000256" key="12">
    <source>
        <dbReference type="ARBA" id="ARBA00023239"/>
    </source>
</evidence>
<dbReference type="InterPro" id="IPR015890">
    <property type="entry name" value="Chorismate_C"/>
</dbReference>
<keyword evidence="7 15" id="KW-0028">Amino-acid biosynthesis</keyword>
<evidence type="ECO:0000256" key="11">
    <source>
        <dbReference type="ARBA" id="ARBA00023141"/>
    </source>
</evidence>
<dbReference type="EMBL" id="JACHGJ010000008">
    <property type="protein sequence ID" value="MBB6481917.1"/>
    <property type="molecule type" value="Genomic_DNA"/>
</dbReference>
<evidence type="ECO:0000256" key="2">
    <source>
        <dbReference type="ARBA" id="ARBA00004873"/>
    </source>
</evidence>
<dbReference type="Pfam" id="PF04715">
    <property type="entry name" value="Anth_synt_I_N"/>
    <property type="match status" value="1"/>
</dbReference>
<protein>
    <recommendedName>
        <fullName evidence="6 15">Anthranilate synthase component 1</fullName>
        <ecNumber evidence="5 15">4.1.3.27</ecNumber>
    </recommendedName>
</protein>
<feature type="domain" description="Chorismate-utilising enzyme C-terminal" evidence="16">
    <location>
        <begin position="203"/>
        <end position="456"/>
    </location>
</feature>
<evidence type="ECO:0000256" key="14">
    <source>
        <dbReference type="ARBA" id="ARBA00047683"/>
    </source>
</evidence>
<evidence type="ECO:0000259" key="17">
    <source>
        <dbReference type="Pfam" id="PF04715"/>
    </source>
</evidence>
<comment type="catalytic activity">
    <reaction evidence="14 15">
        <text>chorismate + L-glutamine = anthranilate + pyruvate + L-glutamate + H(+)</text>
        <dbReference type="Rhea" id="RHEA:21732"/>
        <dbReference type="ChEBI" id="CHEBI:15361"/>
        <dbReference type="ChEBI" id="CHEBI:15378"/>
        <dbReference type="ChEBI" id="CHEBI:16567"/>
        <dbReference type="ChEBI" id="CHEBI:29748"/>
        <dbReference type="ChEBI" id="CHEBI:29985"/>
        <dbReference type="ChEBI" id="CHEBI:58359"/>
        <dbReference type="EC" id="4.1.3.27"/>
    </reaction>
</comment>
<evidence type="ECO:0000256" key="4">
    <source>
        <dbReference type="ARBA" id="ARBA00011575"/>
    </source>
</evidence>
<dbReference type="Proteomes" id="UP000587760">
    <property type="component" value="Unassembled WGS sequence"/>
</dbReference>
<dbReference type="PRINTS" id="PR00095">
    <property type="entry name" value="ANTSNTHASEI"/>
</dbReference>
<evidence type="ECO:0000256" key="13">
    <source>
        <dbReference type="ARBA" id="ARBA00025634"/>
    </source>
</evidence>
<dbReference type="NCBIfam" id="TIGR00564">
    <property type="entry name" value="trpE_most"/>
    <property type="match status" value="1"/>
</dbReference>
<comment type="caution">
    <text evidence="18">The sequence shown here is derived from an EMBL/GenBank/DDBJ whole genome shotgun (WGS) entry which is preliminary data.</text>
</comment>
<evidence type="ECO:0000256" key="3">
    <source>
        <dbReference type="ARBA" id="ARBA00009562"/>
    </source>
</evidence>